<evidence type="ECO:0000256" key="1">
    <source>
        <dbReference type="ARBA" id="ARBA00013247"/>
    </source>
</evidence>
<keyword evidence="4" id="KW-0547">Nucleotide-binding</keyword>
<keyword evidence="6" id="KW-0067">ATP-binding</keyword>
<dbReference type="GO" id="GO:0005524">
    <property type="term" value="F:ATP binding"/>
    <property type="evidence" value="ECO:0007669"/>
    <property type="project" value="UniProtKB-KW"/>
</dbReference>
<dbReference type="SMART" id="SM01400">
    <property type="entry name" value="Pribosyltran_N"/>
    <property type="match status" value="1"/>
</dbReference>
<dbReference type="FunFam" id="3.40.50.2020:FF:000014">
    <property type="entry name" value="Ribose-phosphate pyrophosphokinase 1"/>
    <property type="match status" value="1"/>
</dbReference>
<evidence type="ECO:0000256" key="3">
    <source>
        <dbReference type="ARBA" id="ARBA00022727"/>
    </source>
</evidence>
<evidence type="ECO:0000259" key="7">
    <source>
        <dbReference type="Pfam" id="PF13793"/>
    </source>
</evidence>
<dbReference type="InterPro" id="IPR029099">
    <property type="entry name" value="Pribosyltran_N"/>
</dbReference>
<feature type="domain" description="Ribose-phosphate pyrophosphokinase N-terminal" evidence="7">
    <location>
        <begin position="15"/>
        <end position="110"/>
    </location>
</feature>
<dbReference type="SUPFAM" id="SSF53271">
    <property type="entry name" value="PRTase-like"/>
    <property type="match status" value="1"/>
</dbReference>
<evidence type="ECO:0000313" key="9">
    <source>
        <dbReference type="Proteomes" id="UP000092845"/>
    </source>
</evidence>
<evidence type="ECO:0000256" key="4">
    <source>
        <dbReference type="ARBA" id="ARBA00022741"/>
    </source>
</evidence>
<dbReference type="GO" id="GO:0002189">
    <property type="term" value="C:ribose phosphate diphosphokinase complex"/>
    <property type="evidence" value="ECO:0007669"/>
    <property type="project" value="TreeGrafter"/>
</dbReference>
<dbReference type="PANTHER" id="PTHR10210:SF32">
    <property type="entry name" value="RIBOSE-PHOSPHATE PYROPHOSPHOKINASE 2"/>
    <property type="match status" value="1"/>
</dbReference>
<dbReference type="GO" id="GO:0016301">
    <property type="term" value="F:kinase activity"/>
    <property type="evidence" value="ECO:0007669"/>
    <property type="project" value="UniProtKB-KW"/>
</dbReference>
<evidence type="ECO:0000313" key="8">
    <source>
        <dbReference type="EMBL" id="SBT62954.1"/>
    </source>
</evidence>
<dbReference type="Gene3D" id="3.40.50.2020">
    <property type="match status" value="2"/>
</dbReference>
<evidence type="ECO:0000256" key="5">
    <source>
        <dbReference type="ARBA" id="ARBA00022777"/>
    </source>
</evidence>
<name>A0A1C3K922_TREPR</name>
<dbReference type="GO" id="GO:0000287">
    <property type="term" value="F:magnesium ion binding"/>
    <property type="evidence" value="ECO:0007669"/>
    <property type="project" value="InterPro"/>
</dbReference>
<evidence type="ECO:0000256" key="6">
    <source>
        <dbReference type="ARBA" id="ARBA00022840"/>
    </source>
</evidence>
<accession>A0A1C3K922</accession>
<dbReference type="Proteomes" id="UP000092845">
    <property type="component" value="Unassembled WGS sequence"/>
</dbReference>
<evidence type="ECO:0000256" key="2">
    <source>
        <dbReference type="ARBA" id="ARBA00022679"/>
    </source>
</evidence>
<dbReference type="InterPro" id="IPR005946">
    <property type="entry name" value="Rib-P_diPkinase"/>
</dbReference>
<dbReference type="EMBL" id="FLRF01000002">
    <property type="protein sequence ID" value="SBT62954.1"/>
    <property type="molecule type" value="Genomic_DNA"/>
</dbReference>
<dbReference type="InterPro" id="IPR029057">
    <property type="entry name" value="PRTase-like"/>
</dbReference>
<protein>
    <recommendedName>
        <fullName evidence="1">ribose-phosphate diphosphokinase</fullName>
        <ecNumber evidence="1">2.7.6.1</ecNumber>
    </recommendedName>
</protein>
<keyword evidence="5" id="KW-0418">Kinase</keyword>
<keyword evidence="3" id="KW-0545">Nucleotide biosynthesis</keyword>
<reference evidence="9" key="1">
    <citation type="submission" date="2016-04" db="EMBL/GenBank/DDBJ databases">
        <authorList>
            <person name="Szabo Gitta"/>
        </authorList>
    </citation>
    <scope>NUCLEOTIDE SEQUENCE [LARGE SCALE GENOMIC DNA]</scope>
</reference>
<dbReference type="GO" id="GO:0006015">
    <property type="term" value="P:5-phosphoribose 1-diphosphate biosynthetic process"/>
    <property type="evidence" value="ECO:0007669"/>
    <property type="project" value="TreeGrafter"/>
</dbReference>
<dbReference type="PANTHER" id="PTHR10210">
    <property type="entry name" value="RIBOSE-PHOSPHATE DIPHOSPHOKINASE FAMILY MEMBER"/>
    <property type="match status" value="1"/>
</dbReference>
<keyword evidence="2" id="KW-0808">Transferase</keyword>
<dbReference type="Pfam" id="PF13793">
    <property type="entry name" value="Pribosyltran_N"/>
    <property type="match status" value="1"/>
</dbReference>
<dbReference type="AlphaFoldDB" id="A0A1C3K922"/>
<proteinExistence type="predicted"/>
<gene>
    <name evidence="8" type="primary">prs</name>
    <name evidence="8" type="ORF">TREMTM_B_00020</name>
</gene>
<dbReference type="GO" id="GO:0004749">
    <property type="term" value="F:ribose phosphate diphosphokinase activity"/>
    <property type="evidence" value="ECO:0007669"/>
    <property type="project" value="UniProtKB-EC"/>
</dbReference>
<dbReference type="GO" id="GO:0005737">
    <property type="term" value="C:cytoplasm"/>
    <property type="evidence" value="ECO:0007669"/>
    <property type="project" value="TreeGrafter"/>
</dbReference>
<dbReference type="GO" id="GO:0006164">
    <property type="term" value="P:purine nucleotide biosynthetic process"/>
    <property type="evidence" value="ECO:0007669"/>
    <property type="project" value="TreeGrafter"/>
</dbReference>
<sequence>MHKMPTLLPRTGTIGLERRISRHCGIRVGLMECGRYADVESYIDIAKKVRHEDVHLLNTLCSPVNSIELILALASSVTLVLPYLAYGRQKKHAQGTRATLSTRCIASVLSRSIVAMDLHSSNRHFFDVPTQPLSMRHASYLLSPGGTRSIARVSPDAGFAMGVVTDTNHHEPRDLGPSARVLASACVKASAIGARLPFRLTC</sequence>
<organism evidence="8 9">
    <name type="scientific">Tremblaya princeps</name>
    <dbReference type="NCBI Taxonomy" id="189385"/>
    <lineage>
        <taxon>Bacteria</taxon>
        <taxon>Pseudomonadati</taxon>
        <taxon>Pseudomonadota</taxon>
        <taxon>Betaproteobacteria</taxon>
        <taxon>Candidatus Tremblayella</taxon>
    </lineage>
</organism>
<dbReference type="EC" id="2.7.6.1" evidence="1"/>